<dbReference type="AlphaFoldDB" id="D8U4Z1"/>
<feature type="compositionally biased region" description="Gly residues" evidence="1">
    <location>
        <begin position="75"/>
        <end position="85"/>
    </location>
</feature>
<protein>
    <submittedName>
        <fullName evidence="2">Uncharacterized protein</fullName>
    </submittedName>
</protein>
<evidence type="ECO:0000256" key="1">
    <source>
        <dbReference type="SAM" id="MobiDB-lite"/>
    </source>
</evidence>
<name>D8U4Z1_VOLCA</name>
<keyword evidence="3" id="KW-1185">Reference proteome</keyword>
<dbReference type="Gene3D" id="3.30.420.40">
    <property type="match status" value="1"/>
</dbReference>
<dbReference type="PANTHER" id="PTHR14187:SF5">
    <property type="entry name" value="HEAT SHOCK 70 KDA PROTEIN 12A"/>
    <property type="match status" value="1"/>
</dbReference>
<organism evidence="3">
    <name type="scientific">Volvox carteri f. nagariensis</name>
    <dbReference type="NCBI Taxonomy" id="3068"/>
    <lineage>
        <taxon>Eukaryota</taxon>
        <taxon>Viridiplantae</taxon>
        <taxon>Chlorophyta</taxon>
        <taxon>core chlorophytes</taxon>
        <taxon>Chlorophyceae</taxon>
        <taxon>CS clade</taxon>
        <taxon>Chlamydomonadales</taxon>
        <taxon>Volvocaceae</taxon>
        <taxon>Volvox</taxon>
    </lineage>
</organism>
<dbReference type="RefSeq" id="XP_002953730.1">
    <property type="nucleotide sequence ID" value="XM_002953684.1"/>
</dbReference>
<dbReference type="STRING" id="3068.D8U4Z1"/>
<dbReference type="eggNOG" id="KOG0101">
    <property type="taxonomic scope" value="Eukaryota"/>
</dbReference>
<dbReference type="PANTHER" id="PTHR14187">
    <property type="entry name" value="ALPHA KINASE/ELONGATION FACTOR 2 KINASE"/>
    <property type="match status" value="1"/>
</dbReference>
<dbReference type="SUPFAM" id="SSF53067">
    <property type="entry name" value="Actin-like ATPase domain"/>
    <property type="match status" value="2"/>
</dbReference>
<proteinExistence type="predicted"/>
<dbReference type="InterPro" id="IPR043129">
    <property type="entry name" value="ATPase_NBD"/>
</dbReference>
<dbReference type="EMBL" id="GL378358">
    <property type="protein sequence ID" value="EFJ45354.1"/>
    <property type="molecule type" value="Genomic_DNA"/>
</dbReference>
<feature type="region of interest" description="Disordered" evidence="1">
    <location>
        <begin position="68"/>
        <end position="108"/>
    </location>
</feature>
<evidence type="ECO:0000313" key="2">
    <source>
        <dbReference type="EMBL" id="EFJ45354.1"/>
    </source>
</evidence>
<dbReference type="CDD" id="cd10229">
    <property type="entry name" value="ASKHA_NBD_HSP70_HSPA12"/>
    <property type="match status" value="1"/>
</dbReference>
<evidence type="ECO:0000313" key="3">
    <source>
        <dbReference type="Proteomes" id="UP000001058"/>
    </source>
</evidence>
<dbReference type="OrthoDB" id="542748at2759"/>
<accession>D8U4Z1</accession>
<reference evidence="2 3" key="1">
    <citation type="journal article" date="2010" name="Science">
        <title>Genomic analysis of organismal complexity in the multicellular green alga Volvox carteri.</title>
        <authorList>
            <person name="Prochnik S.E."/>
            <person name="Umen J."/>
            <person name="Nedelcu A.M."/>
            <person name="Hallmann A."/>
            <person name="Miller S.M."/>
            <person name="Nishii I."/>
            <person name="Ferris P."/>
            <person name="Kuo A."/>
            <person name="Mitros T."/>
            <person name="Fritz-Laylin L.K."/>
            <person name="Hellsten U."/>
            <person name="Chapman J."/>
            <person name="Simakov O."/>
            <person name="Rensing S.A."/>
            <person name="Terry A."/>
            <person name="Pangilinan J."/>
            <person name="Kapitonov V."/>
            <person name="Jurka J."/>
            <person name="Salamov A."/>
            <person name="Shapiro H."/>
            <person name="Schmutz J."/>
            <person name="Grimwood J."/>
            <person name="Lindquist E."/>
            <person name="Lucas S."/>
            <person name="Grigoriev I.V."/>
            <person name="Schmitt R."/>
            <person name="Kirk D."/>
            <person name="Rokhsar D.S."/>
        </authorList>
    </citation>
    <scope>NUCLEOTIDE SEQUENCE [LARGE SCALE GENOMIC DNA]</scope>
    <source>
        <strain evidence="3">f. Nagariensis / Eve</strain>
    </source>
</reference>
<gene>
    <name evidence="2" type="ORF">VOLCADRAFT_94504</name>
</gene>
<dbReference type="KEGG" id="vcn:VOLCADRAFT_94504"/>
<sequence>MGVITGGGTAVAPAAAEASQHVGMSFAVATSQPAVADAAAPPALVVGIDFGTYASGFAYRKSTSSDATTALGSPAAGGGGGGGGSSAASLRVSTHDRWPDQPTPDSKTRTALLYQGNRVVAWGWTAWKRWSEMSSSERSAQSYSYMENFKLLLEDGADADVDTVCPLPAGVTRVQAVADYLGEMRKYIRDQLRRSAGITSSLTSSEVAWCLTVPAIWSDAAKARMRDAAHRAGMTVRMDSRSLSLTLEPEAAALSAVTMGEAATPGTGGGLNSVDISGLLVAASVSRSSGLRDGDVLLVLDCGGGTADVTLHRVRGSGVAMRLEEAAVGRGALAGGAHVDSAAWSYIRDLLGVRQFDEWKEAHPDEVAKLKSKWELSKRAFLCNSRQPGAASLPYSATAAVQQADGSSSSFPSGLVRVAGVQRNDIRLALPPGLVSAVGHAKLRALQQQAGDSRRGWVGADQALVLPAEVVARQFFDPVVDKITRLMGDVMDEGRRRGSPCSKVLLAGGFARSPHLQSRVREALSATTPLLIPSDPGAAVVTGAVVFGVRPYMISSRRARVGYGVCCSRRWSDADAVHAARFGYPEKFWHTEDQTYYAPHISRSTSTEAVFELYSTTANNTHYTRDPAAHQHAKIRLELPRVGFFVRRDRPLEVEMRFGATELSMAATDVKTKNAVATTICFDSAPA</sequence>
<dbReference type="GeneID" id="9616293"/>
<dbReference type="InParanoid" id="D8U4Z1"/>
<dbReference type="Proteomes" id="UP000001058">
    <property type="component" value="Unassembled WGS sequence"/>
</dbReference>